<organism evidence="1">
    <name type="scientific">Glycine max</name>
    <name type="common">Soybean</name>
    <name type="synonym">Glycine hispida</name>
    <dbReference type="NCBI Taxonomy" id="3847"/>
    <lineage>
        <taxon>Eukaryota</taxon>
        <taxon>Viridiplantae</taxon>
        <taxon>Streptophyta</taxon>
        <taxon>Embryophyta</taxon>
        <taxon>Tracheophyta</taxon>
        <taxon>Spermatophyta</taxon>
        <taxon>Magnoliopsida</taxon>
        <taxon>eudicotyledons</taxon>
        <taxon>Gunneridae</taxon>
        <taxon>Pentapetalae</taxon>
        <taxon>rosids</taxon>
        <taxon>fabids</taxon>
        <taxon>Fabales</taxon>
        <taxon>Fabaceae</taxon>
        <taxon>Papilionoideae</taxon>
        <taxon>50 kb inversion clade</taxon>
        <taxon>NPAAA clade</taxon>
        <taxon>indigoferoid/millettioid clade</taxon>
        <taxon>Phaseoleae</taxon>
        <taxon>Glycine</taxon>
        <taxon>Glycine subgen. Soja</taxon>
    </lineage>
</organism>
<proteinExistence type="predicted"/>
<keyword evidence="3" id="KW-1185">Reference proteome</keyword>
<protein>
    <submittedName>
        <fullName evidence="1 2">Uncharacterized protein</fullName>
    </submittedName>
</protein>
<dbReference type="Proteomes" id="UP000008827">
    <property type="component" value="Chromosome 17"/>
</dbReference>
<name>A0A0R0FAZ6_SOYBN</name>
<dbReference type="Gramene" id="KRH03661">
    <property type="protein sequence ID" value="KRH03661"/>
    <property type="gene ID" value="GLYMA_17G111900"/>
</dbReference>
<accession>A0A0R0FAZ6</accession>
<gene>
    <name evidence="1" type="ORF">GLYMA_17G111900</name>
</gene>
<reference evidence="2" key="2">
    <citation type="submission" date="2018-02" db="UniProtKB">
        <authorList>
            <consortium name="EnsemblPlants"/>
        </authorList>
    </citation>
    <scope>IDENTIFICATION</scope>
    <source>
        <strain evidence="2">Williams 82</strain>
    </source>
</reference>
<sequence length="73" mass="8855">MAFLLYKIKRRTFTKYKAHVFIHLERFSLRECHKLCREGRTTKNQIDQGDTEAWHFCASSYKMDMISIFMMKS</sequence>
<evidence type="ECO:0000313" key="3">
    <source>
        <dbReference type="Proteomes" id="UP000008827"/>
    </source>
</evidence>
<reference evidence="1" key="3">
    <citation type="submission" date="2018-07" db="EMBL/GenBank/DDBJ databases">
        <title>WGS assembly of Glycine max.</title>
        <authorList>
            <person name="Schmutz J."/>
            <person name="Cannon S."/>
            <person name="Schlueter J."/>
            <person name="Ma J."/>
            <person name="Mitros T."/>
            <person name="Nelson W."/>
            <person name="Hyten D."/>
            <person name="Song Q."/>
            <person name="Thelen J."/>
            <person name="Cheng J."/>
            <person name="Xu D."/>
            <person name="Hellsten U."/>
            <person name="May G."/>
            <person name="Yu Y."/>
            <person name="Sakurai T."/>
            <person name="Umezawa T."/>
            <person name="Bhattacharyya M."/>
            <person name="Sandhu D."/>
            <person name="Valliyodan B."/>
            <person name="Lindquist E."/>
            <person name="Peto M."/>
            <person name="Grant D."/>
            <person name="Shu S."/>
            <person name="Goodstein D."/>
            <person name="Barry K."/>
            <person name="Futrell-Griggs M."/>
            <person name="Abernathy B."/>
            <person name="Du J."/>
            <person name="Tian Z."/>
            <person name="Zhu L."/>
            <person name="Gill N."/>
            <person name="Joshi T."/>
            <person name="Libault M."/>
            <person name="Sethuraman A."/>
            <person name="Zhang X."/>
            <person name="Shinozaki K."/>
            <person name="Nguyen H."/>
            <person name="Wing R."/>
            <person name="Cregan P."/>
            <person name="Specht J."/>
            <person name="Grimwood J."/>
            <person name="Rokhsar D."/>
            <person name="Stacey G."/>
            <person name="Shoemaker R."/>
            <person name="Jackson S."/>
        </authorList>
    </citation>
    <scope>NUCLEOTIDE SEQUENCE</scope>
    <source>
        <tissue evidence="1">Callus</tissue>
    </source>
</reference>
<dbReference type="InParanoid" id="A0A0R0FAZ6"/>
<evidence type="ECO:0000313" key="2">
    <source>
        <dbReference type="EnsemblPlants" id="KRH03661"/>
    </source>
</evidence>
<dbReference type="AlphaFoldDB" id="A0A0R0FAZ6"/>
<dbReference type="EnsemblPlants" id="KRH03661">
    <property type="protein sequence ID" value="KRH03661"/>
    <property type="gene ID" value="GLYMA_17G111900"/>
</dbReference>
<evidence type="ECO:0000313" key="1">
    <source>
        <dbReference type="EMBL" id="KRH03661.1"/>
    </source>
</evidence>
<dbReference type="OrthoDB" id="10508862at2759"/>
<dbReference type="EMBL" id="CM000850">
    <property type="protein sequence ID" value="KRH03661.1"/>
    <property type="molecule type" value="Genomic_DNA"/>
</dbReference>
<reference evidence="1 2" key="1">
    <citation type="journal article" date="2010" name="Nature">
        <title>Genome sequence of the palaeopolyploid soybean.</title>
        <authorList>
            <person name="Schmutz J."/>
            <person name="Cannon S.B."/>
            <person name="Schlueter J."/>
            <person name="Ma J."/>
            <person name="Mitros T."/>
            <person name="Nelson W."/>
            <person name="Hyten D.L."/>
            <person name="Song Q."/>
            <person name="Thelen J.J."/>
            <person name="Cheng J."/>
            <person name="Xu D."/>
            <person name="Hellsten U."/>
            <person name="May G.D."/>
            <person name="Yu Y."/>
            <person name="Sakurai T."/>
            <person name="Umezawa T."/>
            <person name="Bhattacharyya M.K."/>
            <person name="Sandhu D."/>
            <person name="Valliyodan B."/>
            <person name="Lindquist E."/>
            <person name="Peto M."/>
            <person name="Grant D."/>
            <person name="Shu S."/>
            <person name="Goodstein D."/>
            <person name="Barry K."/>
            <person name="Futrell-Griggs M."/>
            <person name="Abernathy B."/>
            <person name="Du J."/>
            <person name="Tian Z."/>
            <person name="Zhu L."/>
            <person name="Gill N."/>
            <person name="Joshi T."/>
            <person name="Libault M."/>
            <person name="Sethuraman A."/>
            <person name="Zhang X.-C."/>
            <person name="Shinozaki K."/>
            <person name="Nguyen H.T."/>
            <person name="Wing R.A."/>
            <person name="Cregan P."/>
            <person name="Specht J."/>
            <person name="Grimwood J."/>
            <person name="Rokhsar D."/>
            <person name="Stacey G."/>
            <person name="Shoemaker R.C."/>
            <person name="Jackson S.A."/>
        </authorList>
    </citation>
    <scope>NUCLEOTIDE SEQUENCE [LARGE SCALE GENOMIC DNA]</scope>
    <source>
        <strain evidence="2">cv. Williams 82</strain>
        <tissue evidence="1">Callus</tissue>
    </source>
</reference>